<dbReference type="STRING" id="139723.A0A182LSW6"/>
<comment type="similarity">
    <text evidence="2 7">Belongs to the group II decarboxylase family.</text>
</comment>
<keyword evidence="3" id="KW-0210">Decarboxylase</keyword>
<accession>A0A182LSW6</accession>
<feature type="compositionally biased region" description="Polar residues" evidence="8">
    <location>
        <begin position="1"/>
        <end position="19"/>
    </location>
</feature>
<protein>
    <recommendedName>
        <fullName evidence="11">Cysteine sulfinic acid decarboxylase</fullName>
    </recommendedName>
</protein>
<dbReference type="Gene3D" id="3.90.1150.170">
    <property type="match status" value="1"/>
</dbReference>
<dbReference type="GO" id="GO:0016831">
    <property type="term" value="F:carboxy-lyase activity"/>
    <property type="evidence" value="ECO:0007669"/>
    <property type="project" value="UniProtKB-KW"/>
</dbReference>
<dbReference type="EnsemblMetazoa" id="ACUA001117-RA">
    <property type="protein sequence ID" value="ACUA001117-PA"/>
    <property type="gene ID" value="ACUA001117"/>
</dbReference>
<evidence type="ECO:0000256" key="6">
    <source>
        <dbReference type="PIRSR" id="PIRSR602129-50"/>
    </source>
</evidence>
<reference evidence="10" key="1">
    <citation type="submission" date="2013-09" db="EMBL/GenBank/DDBJ databases">
        <title>The Genome Sequence of Anopheles culicifacies species A.</title>
        <authorList>
            <consortium name="The Broad Institute Genomics Platform"/>
            <person name="Neafsey D.E."/>
            <person name="Besansky N."/>
            <person name="Howell P."/>
            <person name="Walton C."/>
            <person name="Young S.K."/>
            <person name="Zeng Q."/>
            <person name="Gargeya S."/>
            <person name="Fitzgerald M."/>
            <person name="Haas B."/>
            <person name="Abouelleil A."/>
            <person name="Allen A.W."/>
            <person name="Alvarado L."/>
            <person name="Arachchi H.M."/>
            <person name="Berlin A.M."/>
            <person name="Chapman S.B."/>
            <person name="Gainer-Dewar J."/>
            <person name="Goldberg J."/>
            <person name="Griggs A."/>
            <person name="Gujja S."/>
            <person name="Hansen M."/>
            <person name="Howarth C."/>
            <person name="Imamovic A."/>
            <person name="Ireland A."/>
            <person name="Larimer J."/>
            <person name="McCowan C."/>
            <person name="Murphy C."/>
            <person name="Pearson M."/>
            <person name="Poon T.W."/>
            <person name="Priest M."/>
            <person name="Roberts A."/>
            <person name="Saif S."/>
            <person name="Shea T."/>
            <person name="Sisk P."/>
            <person name="Sykes S."/>
            <person name="Wortman J."/>
            <person name="Nusbaum C."/>
            <person name="Birren B."/>
        </authorList>
    </citation>
    <scope>NUCLEOTIDE SEQUENCE [LARGE SCALE GENOMIC DNA]</scope>
    <source>
        <strain evidence="10">A-37</strain>
    </source>
</reference>
<dbReference type="SUPFAM" id="SSF53383">
    <property type="entry name" value="PLP-dependent transferases"/>
    <property type="match status" value="1"/>
</dbReference>
<dbReference type="PANTHER" id="PTHR45677:SF13">
    <property type="entry name" value="LP10922P"/>
    <property type="match status" value="1"/>
</dbReference>
<dbReference type="InterPro" id="IPR015421">
    <property type="entry name" value="PyrdxlP-dep_Trfase_major"/>
</dbReference>
<keyword evidence="4 6" id="KW-0663">Pyridoxal phosphate</keyword>
<dbReference type="PANTHER" id="PTHR45677">
    <property type="entry name" value="GLUTAMATE DECARBOXYLASE-RELATED"/>
    <property type="match status" value="1"/>
</dbReference>
<feature type="region of interest" description="Disordered" evidence="8">
    <location>
        <begin position="1"/>
        <end position="27"/>
    </location>
</feature>
<dbReference type="AlphaFoldDB" id="A0A182LSW6"/>
<dbReference type="Pfam" id="PF00282">
    <property type="entry name" value="Pyridoxal_deC"/>
    <property type="match status" value="1"/>
</dbReference>
<dbReference type="GO" id="GO:0005737">
    <property type="term" value="C:cytoplasm"/>
    <property type="evidence" value="ECO:0007669"/>
    <property type="project" value="TreeGrafter"/>
</dbReference>
<comment type="cofactor">
    <cofactor evidence="1 6 7">
        <name>pyridoxal 5'-phosphate</name>
        <dbReference type="ChEBI" id="CHEBI:597326"/>
    </cofactor>
</comment>
<evidence type="ECO:0000313" key="10">
    <source>
        <dbReference type="Proteomes" id="UP000075883"/>
    </source>
</evidence>
<evidence type="ECO:0000313" key="9">
    <source>
        <dbReference type="EnsemblMetazoa" id="ACUA001117-PA"/>
    </source>
</evidence>
<evidence type="ECO:0000256" key="5">
    <source>
        <dbReference type="ARBA" id="ARBA00023239"/>
    </source>
</evidence>
<evidence type="ECO:0000256" key="3">
    <source>
        <dbReference type="ARBA" id="ARBA00022793"/>
    </source>
</evidence>
<dbReference type="EMBL" id="AXCM01006654">
    <property type="status" value="NOT_ANNOTATED_CDS"/>
    <property type="molecule type" value="Genomic_DNA"/>
</dbReference>
<dbReference type="Proteomes" id="UP000075883">
    <property type="component" value="Unassembled WGS sequence"/>
</dbReference>
<evidence type="ECO:0000256" key="8">
    <source>
        <dbReference type="SAM" id="MobiDB-lite"/>
    </source>
</evidence>
<evidence type="ECO:0000256" key="7">
    <source>
        <dbReference type="RuleBase" id="RU000382"/>
    </source>
</evidence>
<dbReference type="InterPro" id="IPR002129">
    <property type="entry name" value="PyrdxlP-dep_de-COase"/>
</dbReference>
<dbReference type="VEuPathDB" id="VectorBase:ACUA001117"/>
<dbReference type="GO" id="GO:0030170">
    <property type="term" value="F:pyridoxal phosphate binding"/>
    <property type="evidence" value="ECO:0007669"/>
    <property type="project" value="InterPro"/>
</dbReference>
<reference evidence="9" key="2">
    <citation type="submission" date="2020-05" db="UniProtKB">
        <authorList>
            <consortium name="EnsemblMetazoa"/>
        </authorList>
    </citation>
    <scope>IDENTIFICATION</scope>
    <source>
        <strain evidence="9">A-37</strain>
    </source>
</reference>
<evidence type="ECO:0000256" key="1">
    <source>
        <dbReference type="ARBA" id="ARBA00001933"/>
    </source>
</evidence>
<dbReference type="Gene3D" id="3.40.640.10">
    <property type="entry name" value="Type I PLP-dependent aspartate aminotransferase-like (Major domain)"/>
    <property type="match status" value="1"/>
</dbReference>
<name>A0A182LSW6_9DIPT</name>
<dbReference type="GO" id="GO:0019752">
    <property type="term" value="P:carboxylic acid metabolic process"/>
    <property type="evidence" value="ECO:0007669"/>
    <property type="project" value="InterPro"/>
</dbReference>
<evidence type="ECO:0008006" key="11">
    <source>
        <dbReference type="Google" id="ProtNLM"/>
    </source>
</evidence>
<proteinExistence type="inferred from homology"/>
<evidence type="ECO:0000256" key="4">
    <source>
        <dbReference type="ARBA" id="ARBA00022898"/>
    </source>
</evidence>
<keyword evidence="10" id="KW-1185">Reference proteome</keyword>
<organism evidence="9 10">
    <name type="scientific">Anopheles culicifacies</name>
    <dbReference type="NCBI Taxonomy" id="139723"/>
    <lineage>
        <taxon>Eukaryota</taxon>
        <taxon>Metazoa</taxon>
        <taxon>Ecdysozoa</taxon>
        <taxon>Arthropoda</taxon>
        <taxon>Hexapoda</taxon>
        <taxon>Insecta</taxon>
        <taxon>Pterygota</taxon>
        <taxon>Neoptera</taxon>
        <taxon>Endopterygota</taxon>
        <taxon>Diptera</taxon>
        <taxon>Nematocera</taxon>
        <taxon>Culicoidea</taxon>
        <taxon>Culicidae</taxon>
        <taxon>Anophelinae</taxon>
        <taxon>Anopheles</taxon>
        <taxon>culicifacies species complex</taxon>
    </lineage>
</organism>
<keyword evidence="5 7" id="KW-0456">Lyase</keyword>
<dbReference type="InterPro" id="IPR015424">
    <property type="entry name" value="PyrdxlP-dep_Trfase"/>
</dbReference>
<evidence type="ECO:0000256" key="2">
    <source>
        <dbReference type="ARBA" id="ARBA00009533"/>
    </source>
</evidence>
<feature type="modified residue" description="N6-(pyridoxal phosphate)lysine" evidence="6">
    <location>
        <position position="322"/>
    </location>
</feature>
<sequence>MATDNRNGESNQLQINGHTSAPKPSPLSAEDEWTILERVFRVLAEEGYVGPGTHQKPVVTFVYPEDLKKLIHFPMDEKTPNSAVMVEQIVRQVLQYSVRTGHNHFHNQLFAGVDPYGLTGSWITEALNTSQYTFEVGPTFTLIEDAVIDKCLRMFGFGEGDGILCPGGSMSNMYAMVAARYRTVPDVKRTGVCNLPEPLVVFTSEDAHYSITKGVHWLGIGLNNLVKVKTDHRGCMIPEELDLAIQTVLASGRKPFFVNATAGTTVLGAFDDFNRIADVCERYSIWLHVDACLGGTAILSRRHKHLLSGINRAQSLAWNPHKTLGAPLQCSIFLIKERGLLHECNAAKADYLFQQDKFYDISYDTGDKSVQCGRKVDAFKFWLMYKARGSDGLEALVDNAFACAHSLHEQLLKRTGFRLVLEEFQYTNISFWYVPSWMRVAGKEHETSDWWQRLYSVTADIKEQLVKRGTVLVGYVPLLHKGIGNFFRMVVTCHPRPTPETMQYIIDEIERVGEDLMPRKEFGFCCNLRSKLVYHVCTVDSGTNVSFGVGVIWLCVTEKLLTKLKKFSSIF</sequence>